<sequence>MPDPERHRCTAFLPHLMAALAGSRELPALQIDRDGTGKCAQNGQQGGRFRGRSNWRNTMSKGQLRGNREAKKPKQPKKIPPPAADLSGTTAPKTSASSPTKKK</sequence>
<feature type="compositionally biased region" description="Low complexity" evidence="1">
    <location>
        <begin position="87"/>
        <end position="103"/>
    </location>
</feature>
<dbReference type="Proteomes" id="UP001430614">
    <property type="component" value="Unassembled WGS sequence"/>
</dbReference>
<evidence type="ECO:0000256" key="1">
    <source>
        <dbReference type="SAM" id="MobiDB-lite"/>
    </source>
</evidence>
<dbReference type="EMBL" id="JAJITC010000018">
    <property type="protein sequence ID" value="MCC8405313.1"/>
    <property type="molecule type" value="Genomic_DNA"/>
</dbReference>
<evidence type="ECO:0000313" key="2">
    <source>
        <dbReference type="EMBL" id="MCC8405313.1"/>
    </source>
</evidence>
<reference evidence="2 3" key="1">
    <citation type="submission" date="2021-11" db="EMBL/GenBank/DDBJ databases">
        <authorList>
            <person name="Oh E.-T."/>
            <person name="Kim S.-B."/>
        </authorList>
    </citation>
    <scope>NUCLEOTIDE SEQUENCE [LARGE SCALE GENOMIC DNA]</scope>
    <source>
        <strain evidence="2 3">MMS20-SJTN17</strain>
    </source>
</reference>
<name>A0ABS8KKM0_9BURK</name>
<protein>
    <submittedName>
        <fullName evidence="2">Uncharacterized protein</fullName>
    </submittedName>
</protein>
<accession>A0ABS8KKM0</accession>
<feature type="region of interest" description="Disordered" evidence="1">
    <location>
        <begin position="34"/>
        <end position="103"/>
    </location>
</feature>
<gene>
    <name evidence="2" type="ORF">LJ655_26215</name>
</gene>
<evidence type="ECO:0000313" key="3">
    <source>
        <dbReference type="Proteomes" id="UP001430614"/>
    </source>
</evidence>
<organism evidence="2 3">
    <name type="scientific">Paraburkholderia translucens</name>
    <dbReference type="NCBI Taxonomy" id="2886945"/>
    <lineage>
        <taxon>Bacteria</taxon>
        <taxon>Pseudomonadati</taxon>
        <taxon>Pseudomonadota</taxon>
        <taxon>Betaproteobacteria</taxon>
        <taxon>Burkholderiales</taxon>
        <taxon>Burkholderiaceae</taxon>
        <taxon>Paraburkholderia</taxon>
    </lineage>
</organism>
<proteinExistence type="predicted"/>
<dbReference type="RefSeq" id="WP_230564086.1">
    <property type="nucleotide sequence ID" value="NZ_JAJITC010000018.1"/>
</dbReference>
<comment type="caution">
    <text evidence="2">The sequence shown here is derived from an EMBL/GenBank/DDBJ whole genome shotgun (WGS) entry which is preliminary data.</text>
</comment>
<keyword evidence="3" id="KW-1185">Reference proteome</keyword>